<proteinExistence type="predicted"/>
<gene>
    <name evidence="2" type="ORF">Tco_0953029</name>
</gene>
<accession>A0ABQ5DZM7</accession>
<feature type="transmembrane region" description="Helical" evidence="1">
    <location>
        <begin position="138"/>
        <end position="161"/>
    </location>
</feature>
<keyword evidence="3" id="KW-1185">Reference proteome</keyword>
<keyword evidence="1" id="KW-0812">Transmembrane</keyword>
<feature type="non-terminal residue" evidence="2">
    <location>
        <position position="1"/>
    </location>
</feature>
<name>A0ABQ5DZM7_9ASTR</name>
<dbReference type="Proteomes" id="UP001151760">
    <property type="component" value="Unassembled WGS sequence"/>
</dbReference>
<evidence type="ECO:0000313" key="2">
    <source>
        <dbReference type="EMBL" id="GJT44314.1"/>
    </source>
</evidence>
<keyword evidence="1" id="KW-0472">Membrane</keyword>
<sequence length="163" mass="18760">TPARANLYELGNRLPRLMEIDSLGLWKSSAIFSSATLSSKMLCKLVADKRFRKPLGQLLRGICAMQRKLSETINGWSSYFILFWAGLVDGLNVRSIEGNIGMEYMWESNVALWSSQQKKLHWKFDDVKTIDMENSFEYFYLSGDYVFFCFLVGFMFVSLCIGI</sequence>
<evidence type="ECO:0000256" key="1">
    <source>
        <dbReference type="SAM" id="Phobius"/>
    </source>
</evidence>
<reference evidence="2" key="1">
    <citation type="journal article" date="2022" name="Int. J. Mol. Sci.">
        <title>Draft Genome of Tanacetum Coccineum: Genomic Comparison of Closely Related Tanacetum-Family Plants.</title>
        <authorList>
            <person name="Yamashiro T."/>
            <person name="Shiraishi A."/>
            <person name="Nakayama K."/>
            <person name="Satake H."/>
        </authorList>
    </citation>
    <scope>NUCLEOTIDE SEQUENCE</scope>
</reference>
<comment type="caution">
    <text evidence="2">The sequence shown here is derived from an EMBL/GenBank/DDBJ whole genome shotgun (WGS) entry which is preliminary data.</text>
</comment>
<dbReference type="EMBL" id="BQNB010015802">
    <property type="protein sequence ID" value="GJT44314.1"/>
    <property type="molecule type" value="Genomic_DNA"/>
</dbReference>
<evidence type="ECO:0000313" key="3">
    <source>
        <dbReference type="Proteomes" id="UP001151760"/>
    </source>
</evidence>
<keyword evidence="1" id="KW-1133">Transmembrane helix</keyword>
<protein>
    <submittedName>
        <fullName evidence="2">Uncharacterized protein</fullName>
    </submittedName>
</protein>
<organism evidence="2 3">
    <name type="scientific">Tanacetum coccineum</name>
    <dbReference type="NCBI Taxonomy" id="301880"/>
    <lineage>
        <taxon>Eukaryota</taxon>
        <taxon>Viridiplantae</taxon>
        <taxon>Streptophyta</taxon>
        <taxon>Embryophyta</taxon>
        <taxon>Tracheophyta</taxon>
        <taxon>Spermatophyta</taxon>
        <taxon>Magnoliopsida</taxon>
        <taxon>eudicotyledons</taxon>
        <taxon>Gunneridae</taxon>
        <taxon>Pentapetalae</taxon>
        <taxon>asterids</taxon>
        <taxon>campanulids</taxon>
        <taxon>Asterales</taxon>
        <taxon>Asteraceae</taxon>
        <taxon>Asteroideae</taxon>
        <taxon>Anthemideae</taxon>
        <taxon>Anthemidinae</taxon>
        <taxon>Tanacetum</taxon>
    </lineage>
</organism>
<reference evidence="2" key="2">
    <citation type="submission" date="2022-01" db="EMBL/GenBank/DDBJ databases">
        <authorList>
            <person name="Yamashiro T."/>
            <person name="Shiraishi A."/>
            <person name="Satake H."/>
            <person name="Nakayama K."/>
        </authorList>
    </citation>
    <scope>NUCLEOTIDE SEQUENCE</scope>
</reference>